<dbReference type="Pfam" id="PF03522">
    <property type="entry name" value="SLC12"/>
    <property type="match status" value="1"/>
</dbReference>
<accession>A0AAD5EG15</accession>
<feature type="transmembrane region" description="Helical" evidence="8">
    <location>
        <begin position="256"/>
        <end position="276"/>
    </location>
</feature>
<dbReference type="Proteomes" id="UP001206595">
    <property type="component" value="Unassembled WGS sequence"/>
</dbReference>
<dbReference type="FunFam" id="1.20.1740.10:FF:000013">
    <property type="entry name" value="Solute carrier family 12 member"/>
    <property type="match status" value="1"/>
</dbReference>
<feature type="region of interest" description="Disordered" evidence="7">
    <location>
        <begin position="715"/>
        <end position="740"/>
    </location>
</feature>
<feature type="region of interest" description="Disordered" evidence="7">
    <location>
        <begin position="1"/>
        <end position="127"/>
    </location>
</feature>
<gene>
    <name evidence="11" type="ORF">K450DRAFT_297376</name>
</gene>
<comment type="similarity">
    <text evidence="2">Belongs to the SLC12A transporter family.</text>
</comment>
<dbReference type="GO" id="GO:0055075">
    <property type="term" value="P:potassium ion homeostasis"/>
    <property type="evidence" value="ECO:0007669"/>
    <property type="project" value="TreeGrafter"/>
</dbReference>
<evidence type="ECO:0000256" key="4">
    <source>
        <dbReference type="ARBA" id="ARBA00022692"/>
    </source>
</evidence>
<feature type="region of interest" description="Disordered" evidence="7">
    <location>
        <begin position="1112"/>
        <end position="1132"/>
    </location>
</feature>
<dbReference type="GO" id="GO:0015379">
    <property type="term" value="F:potassium:chloride symporter activity"/>
    <property type="evidence" value="ECO:0007669"/>
    <property type="project" value="TreeGrafter"/>
</dbReference>
<feature type="transmembrane region" description="Helical" evidence="8">
    <location>
        <begin position="283"/>
        <end position="304"/>
    </location>
</feature>
<evidence type="ECO:0000256" key="3">
    <source>
        <dbReference type="ARBA" id="ARBA00022448"/>
    </source>
</evidence>
<dbReference type="EMBL" id="MU620897">
    <property type="protein sequence ID" value="KAI8583176.1"/>
    <property type="molecule type" value="Genomic_DNA"/>
</dbReference>
<dbReference type="GO" id="GO:0055064">
    <property type="term" value="P:chloride ion homeostasis"/>
    <property type="evidence" value="ECO:0007669"/>
    <property type="project" value="TreeGrafter"/>
</dbReference>
<feature type="domain" description="Amino acid permease/ SLC12A" evidence="9">
    <location>
        <begin position="135"/>
        <end position="607"/>
    </location>
</feature>
<keyword evidence="3" id="KW-0813">Transport</keyword>
<feature type="transmembrane region" description="Helical" evidence="8">
    <location>
        <begin position="492"/>
        <end position="513"/>
    </location>
</feature>
<feature type="domain" description="SLC12A transporter C-terminal" evidence="10">
    <location>
        <begin position="619"/>
        <end position="701"/>
    </location>
</feature>
<dbReference type="GO" id="GO:0005774">
    <property type="term" value="C:vacuolar membrane"/>
    <property type="evidence" value="ECO:0007669"/>
    <property type="project" value="TreeGrafter"/>
</dbReference>
<feature type="compositionally biased region" description="Polar residues" evidence="7">
    <location>
        <begin position="118"/>
        <end position="127"/>
    </location>
</feature>
<dbReference type="Gene3D" id="1.20.1740.10">
    <property type="entry name" value="Amino acid/polyamine transporter I"/>
    <property type="match status" value="1"/>
</dbReference>
<comment type="caution">
    <text evidence="11">The sequence shown here is derived from an EMBL/GenBank/DDBJ whole genome shotgun (WGS) entry which is preliminary data.</text>
</comment>
<feature type="region of interest" description="Disordered" evidence="7">
    <location>
        <begin position="1061"/>
        <end position="1095"/>
    </location>
</feature>
<evidence type="ECO:0000256" key="7">
    <source>
        <dbReference type="SAM" id="MobiDB-lite"/>
    </source>
</evidence>
<reference evidence="11" key="1">
    <citation type="submission" date="2021-06" db="EMBL/GenBank/DDBJ databases">
        <authorList>
            <consortium name="DOE Joint Genome Institute"/>
            <person name="Mondo S.J."/>
            <person name="Amses K.R."/>
            <person name="Simmons D.R."/>
            <person name="Longcore J.E."/>
            <person name="Seto K."/>
            <person name="Alves G.H."/>
            <person name="Bonds A.E."/>
            <person name="Quandt C.A."/>
            <person name="Davis W.J."/>
            <person name="Chang Y."/>
            <person name="Letcher P.M."/>
            <person name="Powell M.J."/>
            <person name="Kuo A."/>
            <person name="Labutti K."/>
            <person name="Pangilinan J."/>
            <person name="Andreopoulos W."/>
            <person name="Tritt A."/>
            <person name="Riley R."/>
            <person name="Hundley H."/>
            <person name="Johnson J."/>
            <person name="Lipzen A."/>
            <person name="Barry K."/>
            <person name="Berbee M.L."/>
            <person name="Buchler N.E."/>
            <person name="Grigoriev I.V."/>
            <person name="Spatafora J.W."/>
            <person name="Stajich J.E."/>
            <person name="James T.Y."/>
        </authorList>
    </citation>
    <scope>NUCLEOTIDE SEQUENCE</scope>
    <source>
        <strain evidence="11">AG</strain>
    </source>
</reference>
<feature type="transmembrane region" description="Helical" evidence="8">
    <location>
        <begin position="416"/>
        <end position="437"/>
    </location>
</feature>
<proteinExistence type="inferred from homology"/>
<evidence type="ECO:0000313" key="11">
    <source>
        <dbReference type="EMBL" id="KAI8583176.1"/>
    </source>
</evidence>
<feature type="transmembrane region" description="Helical" evidence="8">
    <location>
        <begin position="525"/>
        <end position="544"/>
    </location>
</feature>
<dbReference type="GO" id="GO:0006884">
    <property type="term" value="P:cell volume homeostasis"/>
    <property type="evidence" value="ECO:0007669"/>
    <property type="project" value="TreeGrafter"/>
</dbReference>
<dbReference type="InterPro" id="IPR004842">
    <property type="entry name" value="SLC12A_fam"/>
</dbReference>
<feature type="compositionally biased region" description="Acidic residues" evidence="7">
    <location>
        <begin position="1074"/>
        <end position="1084"/>
    </location>
</feature>
<protein>
    <submittedName>
        <fullName evidence="11">Uncharacterized protein</fullName>
    </submittedName>
</protein>
<evidence type="ECO:0000313" key="12">
    <source>
        <dbReference type="Proteomes" id="UP001206595"/>
    </source>
</evidence>
<sequence length="1254" mass="137997">MSKFVSRAGSHIDQLQEQLSRRETNEDRESPLQPVIYDLDDDKADSQRDSDDGIEYTDVESSQALSQKDWRGKLSGNSDSTFRRGKSRSARPSLPTVQSGITSDNQSQPTRNKKRRATTANSSSDSSKLGTFDGVFTPTVLSIWGIIVFLRFGFIIAQVGVIATLMMFSVAYLINVLTTLSMSAISTNGTVRGGGTYYMISRSLGSPEFGGSIGIVFWMGLSMSAAMSAVGFSEPLLANVGENSGKFLNILPEGQWWNFTYGAIVLFLCTLVALAGPQAYARTSLFLAFFVLCGTLSIFASFALKAPFIDGETKISYTGFRWWMLQRNMWPNLSNGNTTAKVFGVLFPACNGILAGASMSGDLKKPSHSIPTGTLNAVWITYLTYCAIVILMGGSIDRRSMTEDLNILEDISSMPVVFALGSLATAIYAVLGGVVGASKIIQAIARDNLLPFLHPFKKGAPKTDTPSRAIFLTVAFILLVCTAPSVDIIASMVTLTALLTYSVLNLACTVLKVSAAPNFRPTFKYFRWWTAAAGMVVAICTMIFVSPTLALSSFGVATALFIVIHYTSPPKSWGNITQSLIYHQVRKYLLRLDTRKEHVKFWRPQILLLVNNPKSSIGLISFCNSLKKGGLYILGHTIKGDFSSALPELNRQQTSWLRYVDAAKVKAFTNITIAESERLGARSLVLGSGLGGMRPNIVIMGAYNIKNYRDRHHAAQSDASVESSARLYLPPSRESSRQRNLYLESQLPGDTTRDESPIEPCDYVAIIEDLLQMNKSIGVGFGFDTLETMEASQEEYRKYHRNHKRPPRKQRRYIDVWPIQVSSPDDKPSDDPNFKSPLGTYTMILQLATILNMVQQWRKQYRLRVVCFVEHPEDIPEEQRRVVSLLENLRIQAELLVVSLSESESLSVGVGSNNFVSSYTAITQGKEGVNALVDALVVGTEWWQNTWNSNRTRDESHRLSLDLSSTKAIKSTKSIQDVDSYGAETNTYMDSEPPSDTDTEPDIPPNAFARFSQTPFMPPGSSPFDDFERRYSPPPLLSRFTSVPSSLTMRVNLPAAIGNSRVHYDSSSSSDDSYSSDEDATPEEPADKHYSNITSRLTEPVLGAIGLGKSKLPREEADHHSEEGSLRKLFGKGTNSSGLVDSSLASAGSMQDYGSIQKTVTPLISAPTNASEKPLEFNDLQSRAQHVIINELMRRISPSERTAVIFSALPAPLSGTHESNQDSITYIENLEVLVQDLPPVMLIHANSLTVTMSL</sequence>
<feature type="transmembrane region" description="Helical" evidence="8">
    <location>
        <begin position="469"/>
        <end position="486"/>
    </location>
</feature>
<feature type="transmembrane region" description="Helical" evidence="8">
    <location>
        <begin position="342"/>
        <end position="363"/>
    </location>
</feature>
<dbReference type="GO" id="GO:0034486">
    <property type="term" value="P:vacuolar transmembrane transport"/>
    <property type="evidence" value="ECO:0007669"/>
    <property type="project" value="TreeGrafter"/>
</dbReference>
<comment type="subcellular location">
    <subcellularLocation>
        <location evidence="1">Membrane</location>
        <topology evidence="1">Multi-pass membrane protein</topology>
    </subcellularLocation>
</comment>
<feature type="compositionally biased region" description="Basic and acidic residues" evidence="7">
    <location>
        <begin position="1112"/>
        <end position="1126"/>
    </location>
</feature>
<dbReference type="InterPro" id="IPR004841">
    <property type="entry name" value="AA-permease/SLC12A_dom"/>
</dbReference>
<dbReference type="Pfam" id="PF00324">
    <property type="entry name" value="AA_permease"/>
    <property type="match status" value="1"/>
</dbReference>
<keyword evidence="5 8" id="KW-1133">Transmembrane helix</keyword>
<feature type="compositionally biased region" description="Basic and acidic residues" evidence="7">
    <location>
        <begin position="19"/>
        <end position="30"/>
    </location>
</feature>
<evidence type="ECO:0000256" key="8">
    <source>
        <dbReference type="SAM" id="Phobius"/>
    </source>
</evidence>
<dbReference type="InterPro" id="IPR018491">
    <property type="entry name" value="SLC12_C"/>
</dbReference>
<evidence type="ECO:0000256" key="6">
    <source>
        <dbReference type="ARBA" id="ARBA00023136"/>
    </source>
</evidence>
<evidence type="ECO:0000256" key="2">
    <source>
        <dbReference type="ARBA" id="ARBA00010593"/>
    </source>
</evidence>
<evidence type="ECO:0000259" key="9">
    <source>
        <dbReference type="Pfam" id="PF00324"/>
    </source>
</evidence>
<name>A0AAD5EG15_UMBRA</name>
<organism evidence="11 12">
    <name type="scientific">Umbelopsis ramanniana AG</name>
    <dbReference type="NCBI Taxonomy" id="1314678"/>
    <lineage>
        <taxon>Eukaryota</taxon>
        <taxon>Fungi</taxon>
        <taxon>Fungi incertae sedis</taxon>
        <taxon>Mucoromycota</taxon>
        <taxon>Mucoromycotina</taxon>
        <taxon>Umbelopsidomycetes</taxon>
        <taxon>Umbelopsidales</taxon>
        <taxon>Umbelopsidaceae</taxon>
        <taxon>Umbelopsis</taxon>
    </lineage>
</organism>
<feature type="transmembrane region" description="Helical" evidence="8">
    <location>
        <begin position="209"/>
        <end position="232"/>
    </location>
</feature>
<keyword evidence="6 8" id="KW-0472">Membrane</keyword>
<dbReference type="PANTHER" id="PTHR11827">
    <property type="entry name" value="SOLUTE CARRIER FAMILY 12, CATION COTRANSPORTERS"/>
    <property type="match status" value="1"/>
</dbReference>
<reference evidence="11" key="2">
    <citation type="journal article" date="2022" name="Proc. Natl. Acad. Sci. U.S.A.">
        <title>Diploid-dominant life cycles characterize the early evolution of Fungi.</title>
        <authorList>
            <person name="Amses K.R."/>
            <person name="Simmons D.R."/>
            <person name="Longcore J.E."/>
            <person name="Mondo S.J."/>
            <person name="Seto K."/>
            <person name="Jeronimo G.H."/>
            <person name="Bonds A.E."/>
            <person name="Quandt C.A."/>
            <person name="Davis W.J."/>
            <person name="Chang Y."/>
            <person name="Federici B.A."/>
            <person name="Kuo A."/>
            <person name="LaButti K."/>
            <person name="Pangilinan J."/>
            <person name="Andreopoulos W."/>
            <person name="Tritt A."/>
            <person name="Riley R."/>
            <person name="Hundley H."/>
            <person name="Johnson J."/>
            <person name="Lipzen A."/>
            <person name="Barry K."/>
            <person name="Lang B.F."/>
            <person name="Cuomo C.A."/>
            <person name="Buchler N.E."/>
            <person name="Grigoriev I.V."/>
            <person name="Spatafora J.W."/>
            <person name="Stajich J.E."/>
            <person name="James T.Y."/>
        </authorList>
    </citation>
    <scope>NUCLEOTIDE SEQUENCE</scope>
    <source>
        <strain evidence="11">AG</strain>
    </source>
</reference>
<feature type="transmembrane region" description="Helical" evidence="8">
    <location>
        <begin position="375"/>
        <end position="396"/>
    </location>
</feature>
<keyword evidence="4 8" id="KW-0812">Transmembrane</keyword>
<evidence type="ECO:0000256" key="1">
    <source>
        <dbReference type="ARBA" id="ARBA00004141"/>
    </source>
</evidence>
<dbReference type="RefSeq" id="XP_051448180.1">
    <property type="nucleotide sequence ID" value="XM_051593665.1"/>
</dbReference>
<feature type="compositionally biased region" description="Polar residues" evidence="7">
    <location>
        <begin position="95"/>
        <end position="110"/>
    </location>
</feature>
<dbReference type="GeneID" id="75919007"/>
<evidence type="ECO:0000256" key="5">
    <source>
        <dbReference type="ARBA" id="ARBA00022989"/>
    </source>
</evidence>
<keyword evidence="12" id="KW-1185">Reference proteome</keyword>
<evidence type="ECO:0000259" key="10">
    <source>
        <dbReference type="Pfam" id="PF03522"/>
    </source>
</evidence>
<dbReference type="AlphaFoldDB" id="A0AAD5EG15"/>
<dbReference type="PANTHER" id="PTHR11827:SF72">
    <property type="entry name" value="GH08340P"/>
    <property type="match status" value="1"/>
</dbReference>